<dbReference type="InterPro" id="IPR048491">
    <property type="entry name" value="XMAP215_CLASP_TOG"/>
</dbReference>
<feature type="compositionally biased region" description="Low complexity" evidence="4">
    <location>
        <begin position="1046"/>
        <end position="1055"/>
    </location>
</feature>
<feature type="domain" description="TOG" evidence="6">
    <location>
        <begin position="1232"/>
        <end position="1466"/>
    </location>
</feature>
<feature type="region of interest" description="Disordered" evidence="4">
    <location>
        <begin position="237"/>
        <end position="287"/>
    </location>
</feature>
<feature type="compositionally biased region" description="Polar residues" evidence="4">
    <location>
        <begin position="1066"/>
        <end position="1082"/>
    </location>
</feature>
<feature type="region of interest" description="Disordered" evidence="4">
    <location>
        <begin position="809"/>
        <end position="840"/>
    </location>
</feature>
<dbReference type="FunFam" id="1.25.10.10:FF:000005">
    <property type="entry name" value="CLIP-associating protein 1 isoform 2"/>
    <property type="match status" value="1"/>
</dbReference>
<dbReference type="GO" id="GO:0072686">
    <property type="term" value="C:mitotic spindle"/>
    <property type="evidence" value="ECO:0007669"/>
    <property type="project" value="TreeGrafter"/>
</dbReference>
<feature type="compositionally biased region" description="Polar residues" evidence="4">
    <location>
        <begin position="717"/>
        <end position="728"/>
    </location>
</feature>
<sequence>MEPNMEYIVAQVTQKEVGRRFQVGPEIIDYIVDRQKSHDLEHDQSMLDRMVDSLATSWVNASNFKVALLGMDIVSALVTRLQERFRTQIGTVLPSLIDRLGDSKDQVRDQAQSLLLKIMDQAASPQYVWDRMPAGFRHKNSRTREAVCFCLISTLNVYEPIFYQLLLNRVLQRTVLLWFKASVRDGAMNCLVEIYRHVGERVRVDLGKKGLPQSRLNVIFSRFDEVQRSGNMILSSDKNIDDEESVDGGRSSSSSKGASSVQRTGSVRRPSSASSSKSSGKKSSGAGAVDEEDFIRAFEDVPTVQIYSARELEDSMNKIREILSDDKHDWEQRVAALKKVRSLLLAGASDYDGFSQQLRQLEGPLKLSTKDLRSQVVREACITLGHLSSVLGNKFDHGAENIMPTLLNLVPNSAKVMATSGMAAIRLIIRHTHYPRLIPIMTSNCTSKSVAVRRRCYDFLDLLLQEWQTHSLERHVPVLMETIKKGVHDADSEARSIARKCYWGFHAHFSKEAELLFQALELTYQKALQSHLKSSDSIMSLAQSDRSSSSSQESLHRPLSAKTPVGSNLSKIIFSGILSAKALSSRGSSSLQRSRSDVDVNAAARVKSRMPAVPAAAPFSSTAALPPGSYASLGRVRMRRQSSEAVPGGGASVTDSRGRSRAKAVSQSQREFAVTSSSGSRSSSPGKLLARSSGRIPRSAGSARAPADGRSKIPRSQGCSRETSPSRTRNVRASRIPRPSMSQGCSRDTSRESSRDTSPARGFSPLDRFGLIHQARISASVNAMRVLDTGTEVEAAVADALRRQVRRRYESPGMYSDDDANSDASSACSERSSSSRNGAAPQYLRQTEDMAEILNHCASSNWSERKEGLLGLQSLLKSQRVLSRVELKRLCEIFTRMFADPHSKVTFHHVHYVTWLFFLNFCLLYKYFIPYIYTCVFVCVCMHVCVCVFACACLCVKVAILKYIESLARQMDPSDFMNSSETRLAVSRIITWTTEPKSLDVRKAAQMVLIALFELNTPEFTMLLGALPKTFQDGATKLLQSHLKNSSTVASPSSSVGRTPPRHPVTRSSPLTSPTKSSQPGLSPSRLWGWSSKPSSNLPYPHPSPATPPLRAYRRAYSASMLEYDTENINSEETFSSLRGVTEAIQSFSFRSQEDITEPVKRDGKREDTTGVDPRLSTGVMEGGRTALDNKTSLLNTPSPRSFSGPWAREYNPYNYSDSISTYEKGALAVFDDVGCDSHLEMIGDLLKELSNHSERVEERRAALLELLKVTRDDSLVVWEEHFKTMLLLLLETLGDRDHTIRALALRVLKEIMRSQPARFKNYAELTIMKTLEAHKDCHKEVVRAAEEMASTLAVSIHSEQCIKVLCPIIQTAGYPINLAAIKMQTKVIERIPQDSLIQLLPDIIPGLLQGYDNTESSVRKASVFCLVAIYSVIGEDLKPHLQQLTGSKMKLLNLYIKRAQSINSNSSSSSDVSSHS</sequence>
<dbReference type="Ensembl" id="ENSCCRT00015104299.1">
    <property type="protein sequence ID" value="ENSCCRP00015101039.1"/>
    <property type="gene ID" value="ENSCCRG00015030684.1"/>
</dbReference>
<keyword evidence="5" id="KW-0472">Membrane</keyword>
<keyword evidence="3" id="KW-0206">Cytoskeleton</keyword>
<feature type="compositionally biased region" description="Low complexity" evidence="4">
    <location>
        <begin position="248"/>
        <end position="260"/>
    </location>
</feature>
<dbReference type="GO" id="GO:0040001">
    <property type="term" value="P:establishment of mitotic spindle localization"/>
    <property type="evidence" value="ECO:0007669"/>
    <property type="project" value="TreeGrafter"/>
</dbReference>
<dbReference type="Pfam" id="PF12348">
    <property type="entry name" value="CLASP_N"/>
    <property type="match status" value="1"/>
</dbReference>
<evidence type="ECO:0000313" key="7">
    <source>
        <dbReference type="Ensembl" id="ENSCCRP00015101039.1"/>
    </source>
</evidence>
<protein>
    <submittedName>
        <fullName evidence="7">Cytoplasmic linker associated protein 1</fullName>
    </submittedName>
</protein>
<feature type="region of interest" description="Disordered" evidence="4">
    <location>
        <begin position="543"/>
        <end position="563"/>
    </location>
</feature>
<keyword evidence="5" id="KW-0812">Transmembrane</keyword>
<dbReference type="GO" id="GO:0005815">
    <property type="term" value="C:microtubule organizing center"/>
    <property type="evidence" value="ECO:0007669"/>
    <property type="project" value="TreeGrafter"/>
</dbReference>
<evidence type="ECO:0000256" key="1">
    <source>
        <dbReference type="ARBA" id="ARBA00004245"/>
    </source>
</evidence>
<evidence type="ECO:0000256" key="2">
    <source>
        <dbReference type="ARBA" id="ARBA00022490"/>
    </source>
</evidence>
<evidence type="ECO:0000313" key="8">
    <source>
        <dbReference type="Proteomes" id="UP000694700"/>
    </source>
</evidence>
<dbReference type="SUPFAM" id="SSF48371">
    <property type="entry name" value="ARM repeat"/>
    <property type="match status" value="2"/>
</dbReference>
<feature type="compositionally biased region" description="Low complexity" evidence="4">
    <location>
        <begin position="271"/>
        <end position="287"/>
    </location>
</feature>
<feature type="region of interest" description="Disordered" evidence="4">
    <location>
        <begin position="1042"/>
        <end position="1088"/>
    </location>
</feature>
<feature type="compositionally biased region" description="Basic and acidic residues" evidence="4">
    <location>
        <begin position="1154"/>
        <end position="1169"/>
    </location>
</feature>
<feature type="domain" description="TOG" evidence="6">
    <location>
        <begin position="6"/>
        <end position="232"/>
    </location>
</feature>
<dbReference type="InterPro" id="IPR034085">
    <property type="entry name" value="TOG"/>
</dbReference>
<accession>A0A8C2GKM0</accession>
<dbReference type="GO" id="GO:0008017">
    <property type="term" value="F:microtubule binding"/>
    <property type="evidence" value="ECO:0007669"/>
    <property type="project" value="TreeGrafter"/>
</dbReference>
<proteinExistence type="predicted"/>
<feature type="region of interest" description="Disordered" evidence="4">
    <location>
        <begin position="607"/>
        <end position="765"/>
    </location>
</feature>
<evidence type="ECO:0000256" key="3">
    <source>
        <dbReference type="ARBA" id="ARBA00023212"/>
    </source>
</evidence>
<keyword evidence="2" id="KW-0963">Cytoplasm</keyword>
<dbReference type="Proteomes" id="UP000694700">
    <property type="component" value="Unplaced"/>
</dbReference>
<dbReference type="GO" id="GO:0090307">
    <property type="term" value="P:mitotic spindle assembly"/>
    <property type="evidence" value="ECO:0007669"/>
    <property type="project" value="TreeGrafter"/>
</dbReference>
<evidence type="ECO:0000256" key="4">
    <source>
        <dbReference type="SAM" id="MobiDB-lite"/>
    </source>
</evidence>
<dbReference type="GO" id="GO:0005876">
    <property type="term" value="C:spindle microtubule"/>
    <property type="evidence" value="ECO:0007669"/>
    <property type="project" value="TreeGrafter"/>
</dbReference>
<dbReference type="InterPro" id="IPR024395">
    <property type="entry name" value="CLASP_N_dom"/>
</dbReference>
<comment type="subcellular location">
    <subcellularLocation>
        <location evidence="1">Cytoplasm</location>
        <location evidence="1">Cytoskeleton</location>
    </subcellularLocation>
</comment>
<dbReference type="PANTHER" id="PTHR21567">
    <property type="entry name" value="CLASP"/>
    <property type="match status" value="1"/>
</dbReference>
<keyword evidence="5" id="KW-1133">Transmembrane helix</keyword>
<dbReference type="InterPro" id="IPR011989">
    <property type="entry name" value="ARM-like"/>
</dbReference>
<reference evidence="7" key="1">
    <citation type="submission" date="2025-08" db="UniProtKB">
        <authorList>
            <consortium name="Ensembl"/>
        </authorList>
    </citation>
    <scope>IDENTIFICATION</scope>
</reference>
<feature type="transmembrane region" description="Helical" evidence="5">
    <location>
        <begin position="935"/>
        <end position="960"/>
    </location>
</feature>
<dbReference type="PANTHER" id="PTHR21567:SF28">
    <property type="entry name" value="CLIP-ASSOCIATING PROTEIN 1"/>
    <property type="match status" value="1"/>
</dbReference>
<evidence type="ECO:0000256" key="5">
    <source>
        <dbReference type="SAM" id="Phobius"/>
    </source>
</evidence>
<dbReference type="SMART" id="SM01349">
    <property type="entry name" value="TOG"/>
    <property type="match status" value="3"/>
</dbReference>
<dbReference type="GO" id="GO:0005881">
    <property type="term" value="C:cytoplasmic microtubule"/>
    <property type="evidence" value="ECO:0007669"/>
    <property type="project" value="TreeGrafter"/>
</dbReference>
<feature type="compositionally biased region" description="Low complexity" evidence="4">
    <location>
        <begin position="822"/>
        <end position="840"/>
    </location>
</feature>
<dbReference type="GO" id="GO:0045180">
    <property type="term" value="C:basal cortex"/>
    <property type="evidence" value="ECO:0007669"/>
    <property type="project" value="TreeGrafter"/>
</dbReference>
<feature type="region of interest" description="Disordered" evidence="4">
    <location>
        <begin position="1154"/>
        <end position="1176"/>
    </location>
</feature>
<evidence type="ECO:0000259" key="6">
    <source>
        <dbReference type="SMART" id="SM01349"/>
    </source>
</evidence>
<dbReference type="Gene3D" id="1.25.10.10">
    <property type="entry name" value="Leucine-rich Repeat Variant"/>
    <property type="match status" value="5"/>
</dbReference>
<dbReference type="GO" id="GO:0043515">
    <property type="term" value="F:kinetochore binding"/>
    <property type="evidence" value="ECO:0007669"/>
    <property type="project" value="TreeGrafter"/>
</dbReference>
<dbReference type="Pfam" id="PF21041">
    <property type="entry name" value="XMAP215_CLASP_TOG"/>
    <property type="match status" value="1"/>
</dbReference>
<feature type="compositionally biased region" description="Low complexity" evidence="4">
    <location>
        <begin position="543"/>
        <end position="560"/>
    </location>
</feature>
<feature type="transmembrane region" description="Helical" evidence="5">
    <location>
        <begin position="910"/>
        <end position="928"/>
    </location>
</feature>
<organism evidence="7 8">
    <name type="scientific">Cyprinus carpio</name>
    <name type="common">Common carp</name>
    <dbReference type="NCBI Taxonomy" id="7962"/>
    <lineage>
        <taxon>Eukaryota</taxon>
        <taxon>Metazoa</taxon>
        <taxon>Chordata</taxon>
        <taxon>Craniata</taxon>
        <taxon>Vertebrata</taxon>
        <taxon>Euteleostomi</taxon>
        <taxon>Actinopterygii</taxon>
        <taxon>Neopterygii</taxon>
        <taxon>Teleostei</taxon>
        <taxon>Ostariophysi</taxon>
        <taxon>Cypriniformes</taxon>
        <taxon>Cyprinidae</taxon>
        <taxon>Cyprininae</taxon>
        <taxon>Cyprinus</taxon>
    </lineage>
</organism>
<dbReference type="GO" id="GO:0000776">
    <property type="term" value="C:kinetochore"/>
    <property type="evidence" value="ECO:0007669"/>
    <property type="project" value="UniProtKB-KW"/>
</dbReference>
<dbReference type="InterPro" id="IPR016024">
    <property type="entry name" value="ARM-type_fold"/>
</dbReference>
<feature type="domain" description="TOG" evidence="6">
    <location>
        <begin position="308"/>
        <end position="541"/>
    </location>
</feature>
<name>A0A8C2GKM0_CYPCA</name>